<name>A0ACB8RST7_9AGAM</name>
<accession>A0ACB8RST7</accession>
<evidence type="ECO:0000313" key="1">
    <source>
        <dbReference type="EMBL" id="KAI0046806.1"/>
    </source>
</evidence>
<proteinExistence type="predicted"/>
<evidence type="ECO:0000313" key="2">
    <source>
        <dbReference type="Proteomes" id="UP000814033"/>
    </source>
</evidence>
<sequence>MTGLRLLVAICCLALVVRSAPPPALADVNSSITLLFQNNLDYTDDANHPSFLLLESPLSHSAALSACAELNETLLSAASAERYSTDLVPQLQYAAYRGDFPLTQAFWLADGTARMNFGSLGVLRSTSGDQALPALCTQSAAGTTNSTSVPEASNMLSVHGSHSGATYTGFRDHKSFRFLGIPYADPPARFAYSSVAQARGLHLDATSYGAQCVQLVFASGTYSEDCLFLNVFTPHLPAPGEAPHKLRPVLVWIHGGAYAIGTAADKTFDGGNLASRGDIVLVTINYRLSSLGFLAIPGTSIKGNYGIADQITALQWVKENIQTFGGDPSRVTIYGQSAGGSSVRALLSSPKARGLFAAAIPASSPGGYDVGSTYSDYMTPAQEFTLAGQAVLDATNCTSTDLAAEVACLKAAPAASLVNVASAALYVIVDGTYITTSELNVTAPGKAAHVPVLWGTMADDSAVLLAFPPPGTNRTAAIAAALPSEPDLAALVDQSALFPTPSTGNASLDMFNLTVRIATDAQFRCLDQATVHSAVRHGVLPTAFYYQFDRSWQQVNYDPNAPVCDAPPTAAHPAGDLSLPYLRCHSGELWYVFGSMGQFGTAYRDAQDVTFTQLVMDYWTSFVRTHDPNPDVLYLHARNYSETVEVLAGSGRWEPVTAAKDVLQRLNWPPSQSSFLELEQCALLRLPVSYYDSAASSK</sequence>
<protein>
    <submittedName>
        <fullName evidence="1">Alpha/beta-hydrolase</fullName>
    </submittedName>
</protein>
<keyword evidence="2" id="KW-1185">Reference proteome</keyword>
<dbReference type="Proteomes" id="UP000814033">
    <property type="component" value="Unassembled WGS sequence"/>
</dbReference>
<reference evidence="1" key="1">
    <citation type="submission" date="2021-02" db="EMBL/GenBank/DDBJ databases">
        <authorList>
            <consortium name="DOE Joint Genome Institute"/>
            <person name="Ahrendt S."/>
            <person name="Looney B.P."/>
            <person name="Miyauchi S."/>
            <person name="Morin E."/>
            <person name="Drula E."/>
            <person name="Courty P.E."/>
            <person name="Chicoki N."/>
            <person name="Fauchery L."/>
            <person name="Kohler A."/>
            <person name="Kuo A."/>
            <person name="Labutti K."/>
            <person name="Pangilinan J."/>
            <person name="Lipzen A."/>
            <person name="Riley R."/>
            <person name="Andreopoulos W."/>
            <person name="He G."/>
            <person name="Johnson J."/>
            <person name="Barry K.W."/>
            <person name="Grigoriev I.V."/>
            <person name="Nagy L."/>
            <person name="Hibbett D."/>
            <person name="Henrissat B."/>
            <person name="Matheny P.B."/>
            <person name="Labbe J."/>
            <person name="Martin F."/>
        </authorList>
    </citation>
    <scope>NUCLEOTIDE SEQUENCE</scope>
    <source>
        <strain evidence="1">FP105234-sp</strain>
    </source>
</reference>
<dbReference type="EMBL" id="MU275917">
    <property type="protein sequence ID" value="KAI0046806.1"/>
    <property type="molecule type" value="Genomic_DNA"/>
</dbReference>
<reference evidence="1" key="2">
    <citation type="journal article" date="2022" name="New Phytol.">
        <title>Evolutionary transition to the ectomycorrhizal habit in the genomes of a hyperdiverse lineage of mushroom-forming fungi.</title>
        <authorList>
            <person name="Looney B."/>
            <person name="Miyauchi S."/>
            <person name="Morin E."/>
            <person name="Drula E."/>
            <person name="Courty P.E."/>
            <person name="Kohler A."/>
            <person name="Kuo A."/>
            <person name="LaButti K."/>
            <person name="Pangilinan J."/>
            <person name="Lipzen A."/>
            <person name="Riley R."/>
            <person name="Andreopoulos W."/>
            <person name="He G."/>
            <person name="Johnson J."/>
            <person name="Nolan M."/>
            <person name="Tritt A."/>
            <person name="Barry K.W."/>
            <person name="Grigoriev I.V."/>
            <person name="Nagy L.G."/>
            <person name="Hibbett D."/>
            <person name="Henrissat B."/>
            <person name="Matheny P.B."/>
            <person name="Labbe J."/>
            <person name="Martin F.M."/>
        </authorList>
    </citation>
    <scope>NUCLEOTIDE SEQUENCE</scope>
    <source>
        <strain evidence="1">FP105234-sp</strain>
    </source>
</reference>
<comment type="caution">
    <text evidence="1">The sequence shown here is derived from an EMBL/GenBank/DDBJ whole genome shotgun (WGS) entry which is preliminary data.</text>
</comment>
<organism evidence="1 2">
    <name type="scientific">Auriscalpium vulgare</name>
    <dbReference type="NCBI Taxonomy" id="40419"/>
    <lineage>
        <taxon>Eukaryota</taxon>
        <taxon>Fungi</taxon>
        <taxon>Dikarya</taxon>
        <taxon>Basidiomycota</taxon>
        <taxon>Agaricomycotina</taxon>
        <taxon>Agaricomycetes</taxon>
        <taxon>Russulales</taxon>
        <taxon>Auriscalpiaceae</taxon>
        <taxon>Auriscalpium</taxon>
    </lineage>
</organism>
<gene>
    <name evidence="1" type="ORF">FA95DRAFT_1493449</name>
</gene>